<organism evidence="14 15">
    <name type="scientific">Kangiella sediminilitoris</name>
    <dbReference type="NCBI Taxonomy" id="1144748"/>
    <lineage>
        <taxon>Bacteria</taxon>
        <taxon>Pseudomonadati</taxon>
        <taxon>Pseudomonadota</taxon>
        <taxon>Gammaproteobacteria</taxon>
        <taxon>Kangiellales</taxon>
        <taxon>Kangiellaceae</taxon>
        <taxon>Kangiella</taxon>
    </lineage>
</organism>
<sequence length="213" mass="23827" precursor="true">MKLFSKLCLMLVMLVSAKLVSAIDRTQVVDDPNDVSPLLIGQAAPDIMLFDSEGAPFSLLEKISKQPTIIVFYRGGWCPFCNAQLSQLQDIQDELKDLGYQLLAISPDTPSELNKTSKDRELDYQLISDFQLKATRQFGLAFHIPNDYRDKVESIGGKTVRLAGDDKSTLPVPAVFVFDKDGIIQFQYANPNYKVRIEPELLLTAAKLALEKQ</sequence>
<keyword evidence="15" id="KW-1185">Reference proteome</keyword>
<keyword evidence="4" id="KW-0049">Antioxidant</keyword>
<protein>
    <recommendedName>
        <fullName evidence="2">thioredoxin-dependent peroxiredoxin</fullName>
        <ecNumber evidence="2">1.11.1.24</ecNumber>
    </recommendedName>
    <alternativeName>
        <fullName evidence="8">Thioredoxin peroxidase</fullName>
    </alternativeName>
    <alternativeName>
        <fullName evidence="10">Thioredoxin-dependent peroxiredoxin Bcp</fullName>
    </alternativeName>
</protein>
<evidence type="ECO:0000256" key="7">
    <source>
        <dbReference type="ARBA" id="ARBA00023284"/>
    </source>
</evidence>
<dbReference type="Gene3D" id="3.40.30.10">
    <property type="entry name" value="Glutaredoxin"/>
    <property type="match status" value="1"/>
</dbReference>
<dbReference type="InterPro" id="IPR013766">
    <property type="entry name" value="Thioredoxin_domain"/>
</dbReference>
<evidence type="ECO:0000256" key="11">
    <source>
        <dbReference type="ARBA" id="ARBA00049091"/>
    </source>
</evidence>
<name>A0A1B3BC71_9GAMM</name>
<comment type="similarity">
    <text evidence="9">Belongs to the peroxiredoxin family. BCP/PrxQ subfamily.</text>
</comment>
<evidence type="ECO:0000313" key="15">
    <source>
        <dbReference type="Proteomes" id="UP000094147"/>
    </source>
</evidence>
<dbReference type="InterPro" id="IPR036249">
    <property type="entry name" value="Thioredoxin-like_sf"/>
</dbReference>
<evidence type="ECO:0000256" key="2">
    <source>
        <dbReference type="ARBA" id="ARBA00013017"/>
    </source>
</evidence>
<dbReference type="KEGG" id="ksd:KS2013_1699"/>
<dbReference type="AlphaFoldDB" id="A0A1B3BC71"/>
<dbReference type="Proteomes" id="UP000094147">
    <property type="component" value="Chromosome"/>
</dbReference>
<evidence type="ECO:0000256" key="9">
    <source>
        <dbReference type="ARBA" id="ARBA00038489"/>
    </source>
</evidence>
<keyword evidence="5" id="KW-0560">Oxidoreductase</keyword>
<keyword evidence="3" id="KW-0575">Peroxidase</keyword>
<evidence type="ECO:0000256" key="10">
    <source>
        <dbReference type="ARBA" id="ARBA00042639"/>
    </source>
</evidence>
<dbReference type="GO" id="GO:0005737">
    <property type="term" value="C:cytoplasm"/>
    <property type="evidence" value="ECO:0007669"/>
    <property type="project" value="TreeGrafter"/>
</dbReference>
<evidence type="ECO:0000256" key="3">
    <source>
        <dbReference type="ARBA" id="ARBA00022559"/>
    </source>
</evidence>
<dbReference type="GO" id="GO:0008379">
    <property type="term" value="F:thioredoxin peroxidase activity"/>
    <property type="evidence" value="ECO:0007669"/>
    <property type="project" value="TreeGrafter"/>
</dbReference>
<feature type="chain" id="PRO_5008544172" description="thioredoxin-dependent peroxiredoxin" evidence="12">
    <location>
        <begin position="23"/>
        <end position="213"/>
    </location>
</feature>
<dbReference type="GO" id="GO:0034599">
    <property type="term" value="P:cellular response to oxidative stress"/>
    <property type="evidence" value="ECO:0007669"/>
    <property type="project" value="TreeGrafter"/>
</dbReference>
<reference evidence="15" key="1">
    <citation type="submission" date="2015-08" db="EMBL/GenBank/DDBJ databases">
        <authorList>
            <person name="Kim K.M."/>
        </authorList>
    </citation>
    <scope>NUCLEOTIDE SEQUENCE [LARGE SCALE GENOMIC DNA]</scope>
    <source>
        <strain evidence="15">KCTC 23892</strain>
    </source>
</reference>
<dbReference type="CDD" id="cd02970">
    <property type="entry name" value="PRX_like2"/>
    <property type="match status" value="1"/>
</dbReference>
<feature type="domain" description="Thioredoxin" evidence="13">
    <location>
        <begin position="38"/>
        <end position="211"/>
    </location>
</feature>
<dbReference type="PANTHER" id="PTHR42801:SF7">
    <property type="entry name" value="SLL1159 PROTEIN"/>
    <property type="match status" value="1"/>
</dbReference>
<dbReference type="Pfam" id="PF00578">
    <property type="entry name" value="AhpC-TSA"/>
    <property type="match status" value="1"/>
</dbReference>
<dbReference type="PANTHER" id="PTHR42801">
    <property type="entry name" value="THIOREDOXIN-DEPENDENT PEROXIDE REDUCTASE"/>
    <property type="match status" value="1"/>
</dbReference>
<dbReference type="EC" id="1.11.1.24" evidence="2"/>
<keyword evidence="12" id="KW-0732">Signal</keyword>
<comment type="function">
    <text evidence="1">Thiol-specific peroxidase that catalyzes the reduction of hydrogen peroxide and organic hydroperoxides to water and alcohols, respectively. Plays a role in cell protection against oxidative stress by detoxifying peroxides and as sensor of hydrogen peroxide-mediated signaling events.</text>
</comment>
<dbReference type="STRING" id="1144748.KS2013_1699"/>
<dbReference type="InterPro" id="IPR000866">
    <property type="entry name" value="AhpC/TSA"/>
</dbReference>
<dbReference type="GO" id="GO:0045454">
    <property type="term" value="P:cell redox homeostasis"/>
    <property type="evidence" value="ECO:0007669"/>
    <property type="project" value="TreeGrafter"/>
</dbReference>
<evidence type="ECO:0000256" key="5">
    <source>
        <dbReference type="ARBA" id="ARBA00023002"/>
    </source>
</evidence>
<evidence type="ECO:0000259" key="13">
    <source>
        <dbReference type="PROSITE" id="PS51352"/>
    </source>
</evidence>
<evidence type="ECO:0000256" key="6">
    <source>
        <dbReference type="ARBA" id="ARBA00023157"/>
    </source>
</evidence>
<dbReference type="RefSeq" id="WP_083217824.1">
    <property type="nucleotide sequence ID" value="NZ_CP012418.1"/>
</dbReference>
<evidence type="ECO:0000256" key="12">
    <source>
        <dbReference type="SAM" id="SignalP"/>
    </source>
</evidence>
<dbReference type="PROSITE" id="PS51352">
    <property type="entry name" value="THIOREDOXIN_2"/>
    <property type="match status" value="1"/>
</dbReference>
<evidence type="ECO:0000313" key="14">
    <source>
        <dbReference type="EMBL" id="AOE50409.1"/>
    </source>
</evidence>
<keyword evidence="6" id="KW-1015">Disulfide bond</keyword>
<dbReference type="OrthoDB" id="9809746at2"/>
<feature type="signal peptide" evidence="12">
    <location>
        <begin position="1"/>
        <end position="22"/>
    </location>
</feature>
<dbReference type="InterPro" id="IPR050924">
    <property type="entry name" value="Peroxiredoxin_BCP/PrxQ"/>
</dbReference>
<keyword evidence="7" id="KW-0676">Redox-active center</keyword>
<comment type="catalytic activity">
    <reaction evidence="11">
        <text>a hydroperoxide + [thioredoxin]-dithiol = an alcohol + [thioredoxin]-disulfide + H2O</text>
        <dbReference type="Rhea" id="RHEA:62620"/>
        <dbReference type="Rhea" id="RHEA-COMP:10698"/>
        <dbReference type="Rhea" id="RHEA-COMP:10700"/>
        <dbReference type="ChEBI" id="CHEBI:15377"/>
        <dbReference type="ChEBI" id="CHEBI:29950"/>
        <dbReference type="ChEBI" id="CHEBI:30879"/>
        <dbReference type="ChEBI" id="CHEBI:35924"/>
        <dbReference type="ChEBI" id="CHEBI:50058"/>
        <dbReference type="EC" id="1.11.1.24"/>
    </reaction>
</comment>
<evidence type="ECO:0000256" key="8">
    <source>
        <dbReference type="ARBA" id="ARBA00032824"/>
    </source>
</evidence>
<evidence type="ECO:0000256" key="4">
    <source>
        <dbReference type="ARBA" id="ARBA00022862"/>
    </source>
</evidence>
<accession>A0A1B3BC71</accession>
<evidence type="ECO:0000256" key="1">
    <source>
        <dbReference type="ARBA" id="ARBA00003330"/>
    </source>
</evidence>
<proteinExistence type="inferred from homology"/>
<dbReference type="EMBL" id="CP012418">
    <property type="protein sequence ID" value="AOE50409.1"/>
    <property type="molecule type" value="Genomic_DNA"/>
</dbReference>
<gene>
    <name evidence="14" type="ORF">KS2013_1699</name>
</gene>
<dbReference type="SUPFAM" id="SSF52833">
    <property type="entry name" value="Thioredoxin-like"/>
    <property type="match status" value="1"/>
</dbReference>